<protein>
    <submittedName>
        <fullName evidence="4">Phosphocholine cytidylyltransferase family protein</fullName>
    </submittedName>
</protein>
<comment type="caution">
    <text evidence="4">The sequence shown here is derived from an EMBL/GenBank/DDBJ whole genome shotgun (WGS) entry which is preliminary data.</text>
</comment>
<accession>A0A7C0Y9J1</accession>
<organism evidence="4">
    <name type="scientific">Thermosulfidibacter takaii</name>
    <dbReference type="NCBI Taxonomy" id="412593"/>
    <lineage>
        <taxon>Bacteria</taxon>
        <taxon>Pseudomonadati</taxon>
        <taxon>Thermosulfidibacterota</taxon>
        <taxon>Thermosulfidibacteria</taxon>
        <taxon>Thermosulfidibacterales</taxon>
        <taxon>Thermosulfidibacteraceae</taxon>
    </lineage>
</organism>
<dbReference type="InterPro" id="IPR050065">
    <property type="entry name" value="GlmU-like"/>
</dbReference>
<name>A0A7C0Y9J1_9BACT</name>
<dbReference type="InterPro" id="IPR025877">
    <property type="entry name" value="MobA-like_NTP_Trfase"/>
</dbReference>
<sequence length="240" mass="27021">MSLQAVILAAGQGRRLLPLTRDIPKALLPLNGAREVTILEHQVELLEGLGIEEILVVVGHGREKIETLLGHRVSYVVNEDYQRTNSIYSFYLTLERLGQEVLIVNGDVLFPGEVVERLLSSPYEGVLSIDTAAFLDEETMKVALERSRVVDIRKDLPPQEAQGENLGVVLFRGETLEVLKSVVKEMVAKGDVKRWIPAAFKEMLSIRPIYAVDVKGLPWIEIDFPQDLERAQKEIYPLIR</sequence>
<reference evidence="4" key="1">
    <citation type="journal article" date="2020" name="mSystems">
        <title>Genome- and Community-Level Interaction Insights into Carbon Utilization and Element Cycling Functions of Hydrothermarchaeota in Hydrothermal Sediment.</title>
        <authorList>
            <person name="Zhou Z."/>
            <person name="Liu Y."/>
            <person name="Xu W."/>
            <person name="Pan J."/>
            <person name="Luo Z.H."/>
            <person name="Li M."/>
        </authorList>
    </citation>
    <scope>NUCLEOTIDE SEQUENCE [LARGE SCALE GENOMIC DNA]</scope>
    <source>
        <strain evidence="4">HyVt-115</strain>
    </source>
</reference>
<dbReference type="PANTHER" id="PTHR43584:SF8">
    <property type="entry name" value="N-ACETYLMURAMATE ALPHA-1-PHOSPHATE URIDYLYLTRANSFERASE"/>
    <property type="match status" value="1"/>
</dbReference>
<evidence type="ECO:0000259" key="3">
    <source>
        <dbReference type="Pfam" id="PF12804"/>
    </source>
</evidence>
<gene>
    <name evidence="4" type="ORF">ENF32_04750</name>
</gene>
<dbReference type="CDD" id="cd02523">
    <property type="entry name" value="PC_cytidylyltransferase"/>
    <property type="match status" value="1"/>
</dbReference>
<dbReference type="Proteomes" id="UP000885690">
    <property type="component" value="Unassembled WGS sequence"/>
</dbReference>
<dbReference type="PANTHER" id="PTHR43584">
    <property type="entry name" value="NUCLEOTIDYL TRANSFERASE"/>
    <property type="match status" value="1"/>
</dbReference>
<evidence type="ECO:0000256" key="2">
    <source>
        <dbReference type="ARBA" id="ARBA00022695"/>
    </source>
</evidence>
<dbReference type="EMBL" id="DQWS01000179">
    <property type="protein sequence ID" value="HDD53357.1"/>
    <property type="molecule type" value="Genomic_DNA"/>
</dbReference>
<keyword evidence="2 4" id="KW-0548">Nucleotidyltransferase</keyword>
<dbReference type="InterPro" id="IPR029044">
    <property type="entry name" value="Nucleotide-diphossugar_trans"/>
</dbReference>
<dbReference type="SUPFAM" id="SSF53448">
    <property type="entry name" value="Nucleotide-diphospho-sugar transferases"/>
    <property type="match status" value="1"/>
</dbReference>
<feature type="domain" description="MobA-like NTP transferase" evidence="3">
    <location>
        <begin position="5"/>
        <end position="121"/>
    </location>
</feature>
<dbReference type="GO" id="GO:0016779">
    <property type="term" value="F:nucleotidyltransferase activity"/>
    <property type="evidence" value="ECO:0007669"/>
    <property type="project" value="UniProtKB-KW"/>
</dbReference>
<dbReference type="Pfam" id="PF12804">
    <property type="entry name" value="NTP_transf_3"/>
    <property type="match status" value="1"/>
</dbReference>
<keyword evidence="1" id="KW-0808">Transferase</keyword>
<proteinExistence type="predicted"/>
<dbReference type="AlphaFoldDB" id="A0A7C0Y9J1"/>
<evidence type="ECO:0000256" key="1">
    <source>
        <dbReference type="ARBA" id="ARBA00022679"/>
    </source>
</evidence>
<evidence type="ECO:0000313" key="4">
    <source>
        <dbReference type="EMBL" id="HDD53357.1"/>
    </source>
</evidence>
<dbReference type="Gene3D" id="3.90.550.10">
    <property type="entry name" value="Spore Coat Polysaccharide Biosynthesis Protein SpsA, Chain A"/>
    <property type="match status" value="1"/>
</dbReference>